<dbReference type="GO" id="GO:0005730">
    <property type="term" value="C:nucleolus"/>
    <property type="evidence" value="ECO:0007669"/>
    <property type="project" value="TreeGrafter"/>
</dbReference>
<dbReference type="InterPro" id="IPR000116">
    <property type="entry name" value="HMGA"/>
</dbReference>
<evidence type="ECO:0000256" key="2">
    <source>
        <dbReference type="ARBA" id="ARBA00022737"/>
    </source>
</evidence>
<comment type="subcellular location">
    <subcellularLocation>
        <location evidence="1">Nucleus</location>
    </subcellularLocation>
</comment>
<dbReference type="GO" id="GO:0006334">
    <property type="term" value="P:nucleosome assembly"/>
    <property type="evidence" value="ECO:0007669"/>
    <property type="project" value="InterPro"/>
</dbReference>
<dbReference type="GO" id="GO:0000786">
    <property type="term" value="C:nucleosome"/>
    <property type="evidence" value="ECO:0007669"/>
    <property type="project" value="InterPro"/>
</dbReference>
<dbReference type="SMART" id="SM00384">
    <property type="entry name" value="AT_hook"/>
    <property type="match status" value="4"/>
</dbReference>
<keyword evidence="4" id="KW-0539">Nucleus</keyword>
<comment type="caution">
    <text evidence="7">The sequence shown here is derived from an EMBL/GenBank/DDBJ whole genome shotgun (WGS) entry which is preliminary data.</text>
</comment>
<gene>
    <name evidence="7" type="ORF">RND81_07G046000</name>
</gene>
<dbReference type="GO" id="GO:0030261">
    <property type="term" value="P:chromosome condensation"/>
    <property type="evidence" value="ECO:0007669"/>
    <property type="project" value="TreeGrafter"/>
</dbReference>
<evidence type="ECO:0000259" key="6">
    <source>
        <dbReference type="PROSITE" id="PS51504"/>
    </source>
</evidence>
<keyword evidence="8" id="KW-1185">Reference proteome</keyword>
<evidence type="ECO:0000256" key="1">
    <source>
        <dbReference type="ARBA" id="ARBA00004123"/>
    </source>
</evidence>
<dbReference type="Pfam" id="PF00538">
    <property type="entry name" value="Linker_histone"/>
    <property type="match status" value="1"/>
</dbReference>
<name>A0AAW1JLW9_SAPOF</name>
<proteinExistence type="predicted"/>
<dbReference type="SMART" id="SM00526">
    <property type="entry name" value="H15"/>
    <property type="match status" value="1"/>
</dbReference>
<dbReference type="Pfam" id="PF02178">
    <property type="entry name" value="AT_hook"/>
    <property type="match status" value="4"/>
</dbReference>
<feature type="compositionally biased region" description="Polar residues" evidence="5">
    <location>
        <begin position="130"/>
        <end position="143"/>
    </location>
</feature>
<dbReference type="PRINTS" id="PR00930">
    <property type="entry name" value="HIGHMOBLTYIY"/>
</dbReference>
<dbReference type="PROSITE" id="PS51504">
    <property type="entry name" value="H15"/>
    <property type="match status" value="1"/>
</dbReference>
<dbReference type="InterPro" id="IPR036388">
    <property type="entry name" value="WH-like_DNA-bd_sf"/>
</dbReference>
<evidence type="ECO:0000256" key="3">
    <source>
        <dbReference type="ARBA" id="ARBA00023125"/>
    </source>
</evidence>
<dbReference type="GO" id="GO:0031492">
    <property type="term" value="F:nucleosomal DNA binding"/>
    <property type="evidence" value="ECO:0007669"/>
    <property type="project" value="TreeGrafter"/>
</dbReference>
<feature type="domain" description="H15" evidence="6">
    <location>
        <begin position="13"/>
        <end position="82"/>
    </location>
</feature>
<organism evidence="7 8">
    <name type="scientific">Saponaria officinalis</name>
    <name type="common">Common soapwort</name>
    <name type="synonym">Lychnis saponaria</name>
    <dbReference type="NCBI Taxonomy" id="3572"/>
    <lineage>
        <taxon>Eukaryota</taxon>
        <taxon>Viridiplantae</taxon>
        <taxon>Streptophyta</taxon>
        <taxon>Embryophyta</taxon>
        <taxon>Tracheophyta</taxon>
        <taxon>Spermatophyta</taxon>
        <taxon>Magnoliopsida</taxon>
        <taxon>eudicotyledons</taxon>
        <taxon>Gunneridae</taxon>
        <taxon>Pentapetalae</taxon>
        <taxon>Caryophyllales</taxon>
        <taxon>Caryophyllaceae</taxon>
        <taxon>Caryophylleae</taxon>
        <taxon>Saponaria</taxon>
    </lineage>
</organism>
<dbReference type="PRINTS" id="PR00929">
    <property type="entry name" value="ATHOOK"/>
</dbReference>
<dbReference type="PANTHER" id="PTHR11467">
    <property type="entry name" value="HISTONE H1"/>
    <property type="match status" value="1"/>
</dbReference>
<dbReference type="EMBL" id="JBDFQZ010000007">
    <property type="protein sequence ID" value="KAK9705297.1"/>
    <property type="molecule type" value="Genomic_DNA"/>
</dbReference>
<keyword evidence="3" id="KW-0238">DNA-binding</keyword>
<dbReference type="InterPro" id="IPR036390">
    <property type="entry name" value="WH_DNA-bd_sf"/>
</dbReference>
<dbReference type="Proteomes" id="UP001443914">
    <property type="component" value="Unassembled WGS sequence"/>
</dbReference>
<dbReference type="GO" id="GO:0045910">
    <property type="term" value="P:negative regulation of DNA recombination"/>
    <property type="evidence" value="ECO:0007669"/>
    <property type="project" value="TreeGrafter"/>
</dbReference>
<dbReference type="AlphaFoldDB" id="A0AAW1JLW9"/>
<feature type="region of interest" description="Disordered" evidence="5">
    <location>
        <begin position="74"/>
        <end position="178"/>
    </location>
</feature>
<dbReference type="SUPFAM" id="SSF46785">
    <property type="entry name" value="Winged helix' DNA-binding domain"/>
    <property type="match status" value="1"/>
</dbReference>
<evidence type="ECO:0000256" key="4">
    <source>
        <dbReference type="ARBA" id="ARBA00023242"/>
    </source>
</evidence>
<feature type="compositionally biased region" description="Basic residues" evidence="5">
    <location>
        <begin position="168"/>
        <end position="178"/>
    </location>
</feature>
<sequence>MDAIDISTIPPLPDLDYTQMIMTAFEELDPNEGLNKTAISSYIESNYPDLPPAHSTLLSNALEMMRHNGQLIFANNTYSKPSTNAQPKRGRGRPPKPKSESESASALASSNLTPARSRGRPPNTKDPLAPQQQIQMKPSTVSSGRPRGRPRKNPVDHAVSAAPVFGVKRGRGRPPKST</sequence>
<dbReference type="InterPro" id="IPR017956">
    <property type="entry name" value="AT_hook_DNA-bd_motif"/>
</dbReference>
<feature type="compositionally biased region" description="Polar residues" evidence="5">
    <location>
        <begin position="74"/>
        <end position="86"/>
    </location>
</feature>
<evidence type="ECO:0000313" key="7">
    <source>
        <dbReference type="EMBL" id="KAK9705297.1"/>
    </source>
</evidence>
<dbReference type="GO" id="GO:0003690">
    <property type="term" value="F:double-stranded DNA binding"/>
    <property type="evidence" value="ECO:0007669"/>
    <property type="project" value="TreeGrafter"/>
</dbReference>
<dbReference type="InterPro" id="IPR005818">
    <property type="entry name" value="Histone_H1/H5_H15"/>
</dbReference>
<dbReference type="GO" id="GO:0006355">
    <property type="term" value="P:regulation of DNA-templated transcription"/>
    <property type="evidence" value="ECO:0007669"/>
    <property type="project" value="InterPro"/>
</dbReference>
<evidence type="ECO:0000256" key="5">
    <source>
        <dbReference type="SAM" id="MobiDB-lite"/>
    </source>
</evidence>
<dbReference type="Gene3D" id="1.10.10.10">
    <property type="entry name" value="Winged helix-like DNA-binding domain superfamily/Winged helix DNA-binding domain"/>
    <property type="match status" value="1"/>
</dbReference>
<evidence type="ECO:0000313" key="8">
    <source>
        <dbReference type="Proteomes" id="UP001443914"/>
    </source>
</evidence>
<accession>A0AAW1JLW9</accession>
<dbReference type="PANTHER" id="PTHR11467:SF103">
    <property type="entry name" value="HMG-Y-RELATED PROTEIN A"/>
    <property type="match status" value="1"/>
</dbReference>
<keyword evidence="2" id="KW-0677">Repeat</keyword>
<reference evidence="7" key="1">
    <citation type="submission" date="2024-03" db="EMBL/GenBank/DDBJ databases">
        <title>WGS assembly of Saponaria officinalis var. Norfolk2.</title>
        <authorList>
            <person name="Jenkins J."/>
            <person name="Shu S."/>
            <person name="Grimwood J."/>
            <person name="Barry K."/>
            <person name="Goodstein D."/>
            <person name="Schmutz J."/>
            <person name="Leebens-Mack J."/>
            <person name="Osbourn A."/>
        </authorList>
    </citation>
    <scope>NUCLEOTIDE SEQUENCE [LARGE SCALE GENOMIC DNA]</scope>
    <source>
        <strain evidence="7">JIC</strain>
    </source>
</reference>
<protein>
    <recommendedName>
        <fullName evidence="6">H15 domain-containing protein</fullName>
    </recommendedName>
</protein>